<feature type="non-terminal residue" evidence="1">
    <location>
        <position position="1"/>
    </location>
</feature>
<dbReference type="AlphaFoldDB" id="A0A7R9QXK2"/>
<dbReference type="SUPFAM" id="SSF53300">
    <property type="entry name" value="vWA-like"/>
    <property type="match status" value="1"/>
</dbReference>
<name>A0A7R9QXK2_9ACAR</name>
<dbReference type="EMBL" id="OC941488">
    <property type="protein sequence ID" value="CAD7662184.1"/>
    <property type="molecule type" value="Genomic_DNA"/>
</dbReference>
<evidence type="ECO:0000313" key="1">
    <source>
        <dbReference type="EMBL" id="CAD7662184.1"/>
    </source>
</evidence>
<protein>
    <submittedName>
        <fullName evidence="1">Uncharacterized protein</fullName>
    </submittedName>
</protein>
<dbReference type="GO" id="GO:0032991">
    <property type="term" value="C:protein-containing complex"/>
    <property type="evidence" value="ECO:0007669"/>
    <property type="project" value="UniProtKB-ARBA"/>
</dbReference>
<accession>A0A7R9QXK2</accession>
<sequence>MRTLFAILNAIITNTAYNDRIKWVNLGLNKYKTEFPDSLVSLFTFTSGANVAETDIVPHNRWTQTYLLPYLQRPTETIESVDFENVLHYGIEMFTDIKSNGGTFVVVIGGPGIKTSNNVDKVDKLAVQLRDKGIKLNIIVFPFDAHVNRVFASPLFQTAASVTSGRVVYVREDSLAARTAHQFMKAFGDLTNDYQIIDQKYIDPSGGTTIDFKFNVDNSLMNGDSPKTKTLRVYFMRTNTALDKPISGVQLRQLSRSFTPKPFKDTQGYIQGFIVTIDKSDDISGEFQLTATRADTSESVIAVA</sequence>
<dbReference type="EMBL" id="CAJPVJ010026663">
    <property type="protein sequence ID" value="CAG2179320.1"/>
    <property type="molecule type" value="Genomic_DNA"/>
</dbReference>
<evidence type="ECO:0000313" key="2">
    <source>
        <dbReference type="Proteomes" id="UP000728032"/>
    </source>
</evidence>
<dbReference type="Proteomes" id="UP000728032">
    <property type="component" value="Unassembled WGS sequence"/>
</dbReference>
<dbReference type="InterPro" id="IPR036465">
    <property type="entry name" value="vWFA_dom_sf"/>
</dbReference>
<reference evidence="1" key="1">
    <citation type="submission" date="2020-11" db="EMBL/GenBank/DDBJ databases">
        <authorList>
            <person name="Tran Van P."/>
        </authorList>
    </citation>
    <scope>NUCLEOTIDE SEQUENCE</scope>
</reference>
<organism evidence="1">
    <name type="scientific">Oppiella nova</name>
    <dbReference type="NCBI Taxonomy" id="334625"/>
    <lineage>
        <taxon>Eukaryota</taxon>
        <taxon>Metazoa</taxon>
        <taxon>Ecdysozoa</taxon>
        <taxon>Arthropoda</taxon>
        <taxon>Chelicerata</taxon>
        <taxon>Arachnida</taxon>
        <taxon>Acari</taxon>
        <taxon>Acariformes</taxon>
        <taxon>Sarcoptiformes</taxon>
        <taxon>Oribatida</taxon>
        <taxon>Brachypylina</taxon>
        <taxon>Oppioidea</taxon>
        <taxon>Oppiidae</taxon>
        <taxon>Oppiella</taxon>
    </lineage>
</organism>
<proteinExistence type="predicted"/>
<keyword evidence="2" id="KW-1185">Reference proteome</keyword>
<gene>
    <name evidence="1" type="ORF">ONB1V03_LOCUS18744</name>
</gene>